<proteinExistence type="predicted"/>
<dbReference type="InterPro" id="IPR017748">
    <property type="entry name" value="TagF"/>
</dbReference>
<dbReference type="Pfam" id="PF09867">
    <property type="entry name" value="TagF_N"/>
    <property type="match status" value="1"/>
</dbReference>
<evidence type="ECO:0000256" key="1">
    <source>
        <dbReference type="SAM" id="MobiDB-lite"/>
    </source>
</evidence>
<dbReference type="Gene3D" id="3.40.1730.10">
    <property type="entry name" value="pa0076 domain"/>
    <property type="match status" value="1"/>
</dbReference>
<organism evidence="2 3">
    <name type="scientific">Pseudoduganella lurida</name>
    <dbReference type="NCBI Taxonomy" id="1036180"/>
    <lineage>
        <taxon>Bacteria</taxon>
        <taxon>Pseudomonadati</taxon>
        <taxon>Pseudomonadota</taxon>
        <taxon>Betaproteobacteria</taxon>
        <taxon>Burkholderiales</taxon>
        <taxon>Oxalobacteraceae</taxon>
        <taxon>Telluria group</taxon>
        <taxon>Pseudoduganella</taxon>
    </lineage>
</organism>
<dbReference type="PIRSF" id="PIRSF029287">
    <property type="entry name" value="UCP029287"/>
    <property type="match status" value="1"/>
</dbReference>
<dbReference type="EMBL" id="VLLB01000001">
    <property type="protein sequence ID" value="TWI69860.1"/>
    <property type="molecule type" value="Genomic_DNA"/>
</dbReference>
<dbReference type="AlphaFoldDB" id="A0A562RN55"/>
<accession>A0A562RN55</accession>
<gene>
    <name evidence="2" type="ORF">IP91_00933</name>
</gene>
<dbReference type="Proteomes" id="UP000318431">
    <property type="component" value="Unassembled WGS sequence"/>
</dbReference>
<dbReference type="InterPro" id="IPR038225">
    <property type="entry name" value="TagF_sf"/>
</dbReference>
<name>A0A562RN55_9BURK</name>
<protein>
    <submittedName>
        <fullName evidence="2">Type VI secretion system protein ImpM</fullName>
    </submittedName>
</protein>
<dbReference type="NCBIfam" id="TIGR03373">
    <property type="entry name" value="VI_minor_4"/>
    <property type="match status" value="1"/>
</dbReference>
<feature type="region of interest" description="Disordered" evidence="1">
    <location>
        <begin position="1"/>
        <end position="25"/>
    </location>
</feature>
<evidence type="ECO:0000313" key="2">
    <source>
        <dbReference type="EMBL" id="TWI69860.1"/>
    </source>
</evidence>
<keyword evidence="3" id="KW-1185">Reference proteome</keyword>
<evidence type="ECO:0000313" key="3">
    <source>
        <dbReference type="Proteomes" id="UP000318431"/>
    </source>
</evidence>
<comment type="caution">
    <text evidence="2">The sequence shown here is derived from an EMBL/GenBank/DDBJ whole genome shotgun (WGS) entry which is preliminary data.</text>
</comment>
<sequence length="240" mass="24754">MRSNSSAVRPPGRRAGDTVTAPGFHGKLRHHGDFVTRRLPPAMLQPFDAWLQAALVRSRAALGEAWLPAYLNGPLWRFVLAPGVCGPQAWAGVMMPSADRVGRAFPLTIAAGLDGAPSLHDCLVAHAGWFGQVEDLALSTLEDAFSLAAFDAQMGVLAGAPRPGGMTAAPAAGLQVGALADGVLTAIAHEGIAGCSAWWTEGAERVAPCLARCPGLPPPAAFAALLDGCWQAHGWSVAGS</sequence>
<reference evidence="2 3" key="1">
    <citation type="journal article" date="2015" name="Stand. Genomic Sci.">
        <title>Genomic Encyclopedia of Bacterial and Archaeal Type Strains, Phase III: the genomes of soil and plant-associated and newly described type strains.</title>
        <authorList>
            <person name="Whitman W.B."/>
            <person name="Woyke T."/>
            <person name="Klenk H.P."/>
            <person name="Zhou Y."/>
            <person name="Lilburn T.G."/>
            <person name="Beck B.J."/>
            <person name="De Vos P."/>
            <person name="Vandamme P."/>
            <person name="Eisen J.A."/>
            <person name="Garrity G."/>
            <person name="Hugenholtz P."/>
            <person name="Kyrpides N.C."/>
        </authorList>
    </citation>
    <scope>NUCLEOTIDE SEQUENCE [LARGE SCALE GENOMIC DNA]</scope>
    <source>
        <strain evidence="2 3">CGMCC 1.10822</strain>
    </source>
</reference>